<dbReference type="AlphaFoldDB" id="A0A4Y6UIA7"/>
<dbReference type="KEGG" id="ssam:E3D00_00155"/>
<proteinExistence type="predicted"/>
<keyword evidence="1" id="KW-0808">Transferase</keyword>
<dbReference type="Proteomes" id="UP000316313">
    <property type="component" value="Chromosome"/>
</dbReference>
<dbReference type="RefSeq" id="WP_141458839.1">
    <property type="nucleotide sequence ID" value="NZ_CP038141.1"/>
</dbReference>
<keyword evidence="2" id="KW-1185">Reference proteome</keyword>
<dbReference type="Pfam" id="PF13704">
    <property type="entry name" value="Glyco_tranf_2_4"/>
    <property type="match status" value="1"/>
</dbReference>
<evidence type="ECO:0000313" key="2">
    <source>
        <dbReference type="Proteomes" id="UP000316313"/>
    </source>
</evidence>
<organism evidence="1 2">
    <name type="scientific">Swingsia samuiensis</name>
    <dbReference type="NCBI Taxonomy" id="1293412"/>
    <lineage>
        <taxon>Bacteria</taxon>
        <taxon>Pseudomonadati</taxon>
        <taxon>Pseudomonadota</taxon>
        <taxon>Alphaproteobacteria</taxon>
        <taxon>Acetobacterales</taxon>
        <taxon>Acetobacteraceae</taxon>
        <taxon>Swingsia</taxon>
    </lineage>
</organism>
<dbReference type="EMBL" id="CP038141">
    <property type="protein sequence ID" value="QDH16157.1"/>
    <property type="molecule type" value="Genomic_DNA"/>
</dbReference>
<reference evidence="1 2" key="1">
    <citation type="submission" date="2019-03" db="EMBL/GenBank/DDBJ databases">
        <title>The complete genome sequence of Swingsia samuiensis NBRC107927(T).</title>
        <authorList>
            <person name="Chua K.-O."/>
            <person name="Chan K.-G."/>
            <person name="See-Too W.-S."/>
        </authorList>
    </citation>
    <scope>NUCLEOTIDE SEQUENCE [LARGE SCALE GENOMIC DNA]</scope>
    <source>
        <strain evidence="1 2">AH83</strain>
    </source>
</reference>
<evidence type="ECO:0000313" key="1">
    <source>
        <dbReference type="EMBL" id="QDH16157.1"/>
    </source>
</evidence>
<protein>
    <submittedName>
        <fullName evidence="1">Glycosyltransferase family 2 protein</fullName>
    </submittedName>
</protein>
<name>A0A4Y6UIA7_9PROT</name>
<dbReference type="GO" id="GO:0016740">
    <property type="term" value="F:transferase activity"/>
    <property type="evidence" value="ECO:0007669"/>
    <property type="project" value="UniProtKB-KW"/>
</dbReference>
<gene>
    <name evidence="1" type="ORF">E3D00_00155</name>
</gene>
<accession>A0A4Y6UIA7</accession>
<sequence length="288" mass="33164">MKKPLAVVTMIYNESEHLLTWRRHYSAQVGESACYIVDHGSSDGSTQNLGSINVIRIPRSPQNDEKRTRSIGKFCESLLEWYDNIIYVDVDELLLADPALYPSLTHFALANNAPIVTATGLDFIHIPDEEDDLDYTRLISPQRNYVRFSSAMCKPCLIQKAVTWSPGFHSCSETLPNLNTPLYLFHLRYADLQTGLQRLQRTRTQPWHSDTAGQHQRIDNDAWENMLRNMAALPKVDVTFDENDQRLKNWRKAVEDSSTSRQNDLYKLDLNLSGTELWHIPDRFIGRI</sequence>
<dbReference type="OrthoDB" id="835336at2"/>